<keyword evidence="12" id="KW-1185">Reference proteome</keyword>
<evidence type="ECO:0000256" key="6">
    <source>
        <dbReference type="ARBA" id="ARBA00022777"/>
    </source>
</evidence>
<comment type="catalytic activity">
    <reaction evidence="1">
        <text>ATP + protein L-histidine = ADP + protein N-phospho-L-histidine.</text>
        <dbReference type="EC" id="2.7.13.3"/>
    </reaction>
</comment>
<evidence type="ECO:0000313" key="11">
    <source>
        <dbReference type="EMBL" id="AOS44612.1"/>
    </source>
</evidence>
<dbReference type="CDD" id="cd00082">
    <property type="entry name" value="HisKA"/>
    <property type="match status" value="1"/>
</dbReference>
<keyword evidence="8" id="KW-0902">Two-component regulatory system</keyword>
<feature type="transmembrane region" description="Helical" evidence="9">
    <location>
        <begin position="17"/>
        <end position="38"/>
    </location>
</feature>
<dbReference type="SMART" id="SM00387">
    <property type="entry name" value="HATPase_c"/>
    <property type="match status" value="1"/>
</dbReference>
<evidence type="ECO:0000256" key="3">
    <source>
        <dbReference type="ARBA" id="ARBA00022553"/>
    </source>
</evidence>
<dbReference type="GO" id="GO:0005524">
    <property type="term" value="F:ATP binding"/>
    <property type="evidence" value="ECO:0007669"/>
    <property type="project" value="UniProtKB-KW"/>
</dbReference>
<dbReference type="InterPro" id="IPR003594">
    <property type="entry name" value="HATPase_dom"/>
</dbReference>
<dbReference type="SMART" id="SM00388">
    <property type="entry name" value="HisKA"/>
    <property type="match status" value="1"/>
</dbReference>
<dbReference type="RefSeq" id="WP_069961846.1">
    <property type="nucleotide sequence ID" value="NZ_CP016094.1"/>
</dbReference>
<feature type="domain" description="Histidine kinase" evidence="10">
    <location>
        <begin position="264"/>
        <end position="480"/>
    </location>
</feature>
<organism evidence="11 12">
    <name type="scientific">Lacunisphaera limnophila</name>
    <dbReference type="NCBI Taxonomy" id="1838286"/>
    <lineage>
        <taxon>Bacteria</taxon>
        <taxon>Pseudomonadati</taxon>
        <taxon>Verrucomicrobiota</taxon>
        <taxon>Opitutia</taxon>
        <taxon>Opitutales</taxon>
        <taxon>Opitutaceae</taxon>
        <taxon>Lacunisphaera</taxon>
    </lineage>
</organism>
<evidence type="ECO:0000256" key="5">
    <source>
        <dbReference type="ARBA" id="ARBA00022741"/>
    </source>
</evidence>
<dbReference type="OrthoDB" id="184708at2"/>
<dbReference type="STRING" id="1838286.Verru16b_01675"/>
<keyword evidence="4 11" id="KW-0808">Transferase</keyword>
<accession>A0A1D8AUP6</accession>
<reference evidence="11 12" key="1">
    <citation type="submission" date="2016-06" db="EMBL/GenBank/DDBJ databases">
        <title>Three novel species with peptidoglycan cell walls form the new genus Lacunisphaera gen. nov. in the family Opitutaceae of the verrucomicrobial subdivision 4.</title>
        <authorList>
            <person name="Rast P."/>
            <person name="Gloeckner I."/>
            <person name="Jogler M."/>
            <person name="Boedeker C."/>
            <person name="Jeske O."/>
            <person name="Wiegand S."/>
            <person name="Reinhardt R."/>
            <person name="Schumann P."/>
            <person name="Rohde M."/>
            <person name="Spring S."/>
            <person name="Gloeckner F.O."/>
            <person name="Jogler C."/>
        </authorList>
    </citation>
    <scope>NUCLEOTIDE SEQUENCE [LARGE SCALE GENOMIC DNA]</scope>
    <source>
        <strain evidence="11 12">IG16b</strain>
    </source>
</reference>
<dbReference type="InterPro" id="IPR005467">
    <property type="entry name" value="His_kinase_dom"/>
</dbReference>
<evidence type="ECO:0000259" key="10">
    <source>
        <dbReference type="PROSITE" id="PS50109"/>
    </source>
</evidence>
<dbReference type="CDD" id="cd16922">
    <property type="entry name" value="HATPase_EvgS-ArcB-TorS-like"/>
    <property type="match status" value="1"/>
</dbReference>
<dbReference type="InterPro" id="IPR036097">
    <property type="entry name" value="HisK_dim/P_sf"/>
</dbReference>
<keyword evidence="9" id="KW-1133">Transmembrane helix</keyword>
<dbReference type="InterPro" id="IPR003661">
    <property type="entry name" value="HisK_dim/P_dom"/>
</dbReference>
<dbReference type="InterPro" id="IPR036890">
    <property type="entry name" value="HATPase_C_sf"/>
</dbReference>
<evidence type="ECO:0000256" key="8">
    <source>
        <dbReference type="ARBA" id="ARBA00023012"/>
    </source>
</evidence>
<name>A0A1D8AUP6_9BACT</name>
<keyword evidence="3" id="KW-0597">Phosphoprotein</keyword>
<dbReference type="EMBL" id="CP016094">
    <property type="protein sequence ID" value="AOS44612.1"/>
    <property type="molecule type" value="Genomic_DNA"/>
</dbReference>
<feature type="transmembrane region" description="Helical" evidence="9">
    <location>
        <begin position="204"/>
        <end position="224"/>
    </location>
</feature>
<dbReference type="PANTHER" id="PTHR45339">
    <property type="entry name" value="HYBRID SIGNAL TRANSDUCTION HISTIDINE KINASE J"/>
    <property type="match status" value="1"/>
</dbReference>
<evidence type="ECO:0000256" key="1">
    <source>
        <dbReference type="ARBA" id="ARBA00000085"/>
    </source>
</evidence>
<dbReference type="Gene3D" id="3.30.565.10">
    <property type="entry name" value="Histidine kinase-like ATPase, C-terminal domain"/>
    <property type="match status" value="1"/>
</dbReference>
<keyword evidence="5" id="KW-0547">Nucleotide-binding</keyword>
<dbReference type="FunFam" id="3.30.565.10:FF:000078">
    <property type="entry name" value="Two-component sensor histidine kinase"/>
    <property type="match status" value="1"/>
</dbReference>
<evidence type="ECO:0000313" key="12">
    <source>
        <dbReference type="Proteomes" id="UP000095228"/>
    </source>
</evidence>
<dbReference type="Gene3D" id="1.10.287.130">
    <property type="match status" value="1"/>
</dbReference>
<sequence length="482" mass="52489">MPASPSTIATIRPWREAILAGLAVLLVSCIGLALVYHFSRQALIDAVRDELAALARSVAAQIDGDLHRTLTSPAQQGSPAHRQVLAPMVAFHRANPDLFYVYTAILRDDRIFVVTGTDQAAPDPRAPHPPDPIMTPYAGDDPDFLRALREQQVLTNTQPVTDDQGTFMSGFAPFYDAQGACVGVAGVDLELSDFIARLARVRHAAYAALACVTALSFAAGFVVWRLRRAAAAAAHRDARRTEDLRRAKELAEAADRAKSAFLAVMSHEIRTPMNGVLGMSDLLQSTPLDDQQKEFLQIIRSSGDTLLRIIDDILDYSKIEAGRIDLERLTFPLRPLVEETLALLRPRAEQKSLALVCTFEPGTPEQFTADPTRLRQILMNLVGNALKFTAKGQVTLVLTPAPAGLTFAVHDTGIGIPADRLGQLFQPFMQADSSTTRRFGGTGLGLAISRRLVERMGGQLEVESTEGRGSRFHFTLPSRPPA</sequence>
<dbReference type="FunFam" id="1.10.287.130:FF:000002">
    <property type="entry name" value="Two-component osmosensing histidine kinase"/>
    <property type="match status" value="1"/>
</dbReference>
<evidence type="ECO:0000256" key="2">
    <source>
        <dbReference type="ARBA" id="ARBA00012438"/>
    </source>
</evidence>
<dbReference type="GO" id="GO:0000155">
    <property type="term" value="F:phosphorelay sensor kinase activity"/>
    <property type="evidence" value="ECO:0007669"/>
    <property type="project" value="InterPro"/>
</dbReference>
<dbReference type="PANTHER" id="PTHR45339:SF1">
    <property type="entry name" value="HYBRID SIGNAL TRANSDUCTION HISTIDINE KINASE J"/>
    <property type="match status" value="1"/>
</dbReference>
<keyword evidence="6 11" id="KW-0418">Kinase</keyword>
<dbReference type="EC" id="2.7.13.3" evidence="2"/>
<proteinExistence type="predicted"/>
<dbReference type="PROSITE" id="PS50109">
    <property type="entry name" value="HIS_KIN"/>
    <property type="match status" value="1"/>
</dbReference>
<evidence type="ECO:0000256" key="4">
    <source>
        <dbReference type="ARBA" id="ARBA00022679"/>
    </source>
</evidence>
<dbReference type="PRINTS" id="PR00344">
    <property type="entry name" value="BCTRLSENSOR"/>
</dbReference>
<dbReference type="AlphaFoldDB" id="A0A1D8AUP6"/>
<protein>
    <recommendedName>
        <fullName evidence="2">histidine kinase</fullName>
        <ecNumber evidence="2">2.7.13.3</ecNumber>
    </recommendedName>
</protein>
<dbReference type="Pfam" id="PF02518">
    <property type="entry name" value="HATPase_c"/>
    <property type="match status" value="1"/>
</dbReference>
<dbReference type="Proteomes" id="UP000095228">
    <property type="component" value="Chromosome"/>
</dbReference>
<dbReference type="KEGG" id="obg:Verru16b_01675"/>
<keyword evidence="9" id="KW-0812">Transmembrane</keyword>
<evidence type="ECO:0000256" key="7">
    <source>
        <dbReference type="ARBA" id="ARBA00022840"/>
    </source>
</evidence>
<dbReference type="SUPFAM" id="SSF55874">
    <property type="entry name" value="ATPase domain of HSP90 chaperone/DNA topoisomerase II/histidine kinase"/>
    <property type="match status" value="1"/>
</dbReference>
<evidence type="ECO:0000256" key="9">
    <source>
        <dbReference type="SAM" id="Phobius"/>
    </source>
</evidence>
<dbReference type="SUPFAM" id="SSF47384">
    <property type="entry name" value="Homodimeric domain of signal transducing histidine kinase"/>
    <property type="match status" value="1"/>
</dbReference>
<keyword evidence="9" id="KW-0472">Membrane</keyword>
<dbReference type="InterPro" id="IPR004358">
    <property type="entry name" value="Sig_transdc_His_kin-like_C"/>
</dbReference>
<dbReference type="Pfam" id="PF00512">
    <property type="entry name" value="HisKA"/>
    <property type="match status" value="1"/>
</dbReference>
<keyword evidence="7" id="KW-0067">ATP-binding</keyword>
<gene>
    <name evidence="11" type="primary">barA_5</name>
    <name evidence="11" type="ORF">Verru16b_01675</name>
</gene>